<dbReference type="EMBL" id="FMAF01000062">
    <property type="protein sequence ID" value="SCB53113.1"/>
    <property type="molecule type" value="Genomic_DNA"/>
</dbReference>
<dbReference type="AlphaFoldDB" id="A0A1C3XLH5"/>
<dbReference type="Proteomes" id="UP000199205">
    <property type="component" value="Unassembled WGS sequence"/>
</dbReference>
<evidence type="ECO:0000313" key="1">
    <source>
        <dbReference type="EMBL" id="SCB53113.1"/>
    </source>
</evidence>
<accession>A0A1C3XLH5</accession>
<proteinExistence type="predicted"/>
<sequence>MCTRVLHAFARVATVTKASTDPKTTLRWLGQIAQHVAAGRPLPYHLSLFLLQGLSPFLETAGEISLDQAFGTRRHGGISAANAVKNAQRDDMLRHLRNIHPEWGALAPSVASRRMRQAFERYEAARWKREKSATSAPSSEPFTTFWRVLNAGMRMPQEARLRQILEREIQEAV</sequence>
<name>A0A1C3XLH5_9HYPH</name>
<gene>
    <name evidence="1" type="ORF">GA0061101_16215</name>
</gene>
<reference evidence="1 2" key="1">
    <citation type="submission" date="2016-08" db="EMBL/GenBank/DDBJ databases">
        <authorList>
            <person name="Seilhamer J.J."/>
        </authorList>
    </citation>
    <scope>NUCLEOTIDE SEQUENCE [LARGE SCALE GENOMIC DNA]</scope>
    <source>
        <strain evidence="1 2">P1-7</strain>
    </source>
</reference>
<organism evidence="1 2">
    <name type="scientific">Rhizobium lusitanum</name>
    <dbReference type="NCBI Taxonomy" id="293958"/>
    <lineage>
        <taxon>Bacteria</taxon>
        <taxon>Pseudomonadati</taxon>
        <taxon>Pseudomonadota</taxon>
        <taxon>Alphaproteobacteria</taxon>
        <taxon>Hyphomicrobiales</taxon>
        <taxon>Rhizobiaceae</taxon>
        <taxon>Rhizobium/Agrobacterium group</taxon>
        <taxon>Rhizobium</taxon>
    </lineage>
</organism>
<evidence type="ECO:0000313" key="2">
    <source>
        <dbReference type="Proteomes" id="UP000199205"/>
    </source>
</evidence>
<protein>
    <submittedName>
        <fullName evidence="1">Uncharacterized protein</fullName>
    </submittedName>
</protein>